<name>A0A1V6PII7_PENDC</name>
<dbReference type="InterPro" id="IPR029052">
    <property type="entry name" value="Metallo-depent_PP-like"/>
</dbReference>
<protein>
    <recommendedName>
        <fullName evidence="2">Lariat debranching enzyme C-terminal domain-containing protein</fullName>
    </recommendedName>
</protein>
<dbReference type="OMA" id="GIDDPLC"/>
<dbReference type="AlphaFoldDB" id="A0A1V6PII7"/>
<feature type="region of interest" description="Disordered" evidence="1">
    <location>
        <begin position="390"/>
        <end position="417"/>
    </location>
</feature>
<dbReference type="Pfam" id="PF05011">
    <property type="entry name" value="DBR1"/>
    <property type="match status" value="1"/>
</dbReference>
<organism evidence="3 4">
    <name type="scientific">Penicillium decumbens</name>
    <dbReference type="NCBI Taxonomy" id="69771"/>
    <lineage>
        <taxon>Eukaryota</taxon>
        <taxon>Fungi</taxon>
        <taxon>Dikarya</taxon>
        <taxon>Ascomycota</taxon>
        <taxon>Pezizomycotina</taxon>
        <taxon>Eurotiomycetes</taxon>
        <taxon>Eurotiomycetidae</taxon>
        <taxon>Eurotiales</taxon>
        <taxon>Aspergillaceae</taxon>
        <taxon>Penicillium</taxon>
    </lineage>
</organism>
<feature type="region of interest" description="Disordered" evidence="1">
    <location>
        <begin position="270"/>
        <end position="303"/>
    </location>
</feature>
<comment type="caution">
    <text evidence="3">The sequence shown here is derived from an EMBL/GenBank/DDBJ whole genome shotgun (WGS) entry which is preliminary data.</text>
</comment>
<sequence>MSETLNPPRLAVVGCAHGSLDQIYADVKVECEKRGWDTVDAVILGGDTQTLRNSNDATCISMPAKYRKLGDFPFYYSGQRVAPYLTIFVSGNHECSNYLYELYYGGWACHNIFFMGAANVLRLGPLRISGMSGIWKGYDYRKPHYERLPYNDDELHSVYHVRELDIRKLLQVRTQVDVGLSHDWIRGIEFYGNADDLFRKKRGFREDALHGRLGNAAAREVVERLRPAYWFSAHLHVMFAAAMPHGNVSLRKTELSADQPAEWAVEIAGPVTPPSPSLAQEKKNDVSPKGSLNTGPRVSPLATGDEMTRLAAWNTFQSVANKAEGESALSLRERLLQGEHDNIRMHTNHEWKRLSTHEDTRHFDDAVVHHESFGAPKKLKVENDEEIQLDLSDDDHDSTSTAPVPQGMLGSPKPAKVQNNEEIDLESGDESMGSPSANASVNMSTTIDGVGDSRSLVDQAIRNKLPASLSRPVVPTAQEAKKTFPATIHNKITRFLALDKPGNRDPYLKLIEVHPISDQENVQCQRPYRLQYDKEWLAITRVFASDLHLGDPSVPIPADLGEEEYLKRILEEEDWVEENLVKKGLMDVPFNFQRSAPKYDPAIPLSTTEQPMEYSNLQTSEFTELLQIPNKFEVSDEERLARHSAGPRPMAPGHFHGGRGNSFWRGPGRGRGGRGGGRGGRSGRGRGRGRGQ</sequence>
<dbReference type="EMBL" id="MDYL01000004">
    <property type="protein sequence ID" value="OQD76326.1"/>
    <property type="molecule type" value="Genomic_DNA"/>
</dbReference>
<dbReference type="InterPro" id="IPR004843">
    <property type="entry name" value="Calcineurin-like_PHP"/>
</dbReference>
<evidence type="ECO:0000313" key="3">
    <source>
        <dbReference type="EMBL" id="OQD76326.1"/>
    </source>
</evidence>
<dbReference type="Proteomes" id="UP000191522">
    <property type="component" value="Unassembled WGS sequence"/>
</dbReference>
<evidence type="ECO:0000256" key="1">
    <source>
        <dbReference type="SAM" id="MobiDB-lite"/>
    </source>
</evidence>
<dbReference type="GO" id="GO:0000398">
    <property type="term" value="P:mRNA splicing, via spliceosome"/>
    <property type="evidence" value="ECO:0007669"/>
    <property type="project" value="TreeGrafter"/>
</dbReference>
<dbReference type="OrthoDB" id="6260732at2759"/>
<proteinExistence type="predicted"/>
<dbReference type="PANTHER" id="PTHR12849:SF0">
    <property type="entry name" value="LARIAT DEBRANCHING ENZYME"/>
    <property type="match status" value="1"/>
</dbReference>
<feature type="compositionally biased region" description="Basic residues" evidence="1">
    <location>
        <begin position="681"/>
        <end position="692"/>
    </location>
</feature>
<feature type="compositionally biased region" description="Gly residues" evidence="1">
    <location>
        <begin position="667"/>
        <end position="680"/>
    </location>
</feature>
<dbReference type="InterPro" id="IPR007708">
    <property type="entry name" value="DBR1_C"/>
</dbReference>
<dbReference type="GO" id="GO:0008419">
    <property type="term" value="F:RNA lariat debranching enzyme activity"/>
    <property type="evidence" value="ECO:0007669"/>
    <property type="project" value="TreeGrafter"/>
</dbReference>
<accession>A0A1V6PII7</accession>
<dbReference type="PANTHER" id="PTHR12849">
    <property type="entry name" value="RNA LARIAT DEBRANCHING ENZYME"/>
    <property type="match status" value="1"/>
</dbReference>
<dbReference type="Pfam" id="PF00149">
    <property type="entry name" value="Metallophos"/>
    <property type="match status" value="1"/>
</dbReference>
<gene>
    <name evidence="3" type="ORF">PENDEC_c004G07049</name>
</gene>
<dbReference type="GO" id="GO:0005634">
    <property type="term" value="C:nucleus"/>
    <property type="evidence" value="ECO:0007669"/>
    <property type="project" value="TreeGrafter"/>
</dbReference>
<dbReference type="SMART" id="SM01124">
    <property type="entry name" value="DBR1"/>
    <property type="match status" value="1"/>
</dbReference>
<feature type="region of interest" description="Disordered" evidence="1">
    <location>
        <begin position="637"/>
        <end position="692"/>
    </location>
</feature>
<reference evidence="4" key="1">
    <citation type="journal article" date="2017" name="Nat. Microbiol.">
        <title>Global analysis of biosynthetic gene clusters reveals vast potential of secondary metabolite production in Penicillium species.</title>
        <authorList>
            <person name="Nielsen J.C."/>
            <person name="Grijseels S."/>
            <person name="Prigent S."/>
            <person name="Ji B."/>
            <person name="Dainat J."/>
            <person name="Nielsen K.F."/>
            <person name="Frisvad J.C."/>
            <person name="Workman M."/>
            <person name="Nielsen J."/>
        </authorList>
    </citation>
    <scope>NUCLEOTIDE SEQUENCE [LARGE SCALE GENOMIC DNA]</scope>
    <source>
        <strain evidence="4">IBT 11843</strain>
    </source>
</reference>
<keyword evidence="4" id="KW-1185">Reference proteome</keyword>
<feature type="domain" description="Lariat debranching enzyme C-terminal" evidence="2">
    <location>
        <begin position="484"/>
        <end position="632"/>
    </location>
</feature>
<evidence type="ECO:0000259" key="2">
    <source>
        <dbReference type="SMART" id="SM01124"/>
    </source>
</evidence>
<dbReference type="STRING" id="69771.A0A1V6PII7"/>
<evidence type="ECO:0000313" key="4">
    <source>
        <dbReference type="Proteomes" id="UP000191522"/>
    </source>
</evidence>
<dbReference type="SUPFAM" id="SSF56300">
    <property type="entry name" value="Metallo-dependent phosphatases"/>
    <property type="match status" value="1"/>
</dbReference>